<organism evidence="3 4">
    <name type="scientific">Danaus chrysippus</name>
    <name type="common">African queen</name>
    <dbReference type="NCBI Taxonomy" id="151541"/>
    <lineage>
        <taxon>Eukaryota</taxon>
        <taxon>Metazoa</taxon>
        <taxon>Ecdysozoa</taxon>
        <taxon>Arthropoda</taxon>
        <taxon>Hexapoda</taxon>
        <taxon>Insecta</taxon>
        <taxon>Pterygota</taxon>
        <taxon>Neoptera</taxon>
        <taxon>Endopterygota</taxon>
        <taxon>Lepidoptera</taxon>
        <taxon>Glossata</taxon>
        <taxon>Ditrysia</taxon>
        <taxon>Papilionoidea</taxon>
        <taxon>Nymphalidae</taxon>
        <taxon>Danainae</taxon>
        <taxon>Danaini</taxon>
        <taxon>Danaina</taxon>
        <taxon>Danaus</taxon>
        <taxon>Anosia</taxon>
    </lineage>
</organism>
<dbReference type="Pfam" id="PF01562">
    <property type="entry name" value="Pep_M12B_propep"/>
    <property type="match status" value="1"/>
</dbReference>
<gene>
    <name evidence="3" type="ORF">DCHRY22_LOCUS1609</name>
</gene>
<dbReference type="GO" id="GO:0007219">
    <property type="term" value="P:Notch signaling pathway"/>
    <property type="evidence" value="ECO:0007669"/>
    <property type="project" value="TreeGrafter"/>
</dbReference>
<comment type="caution">
    <text evidence="3">The sequence shown here is derived from an EMBL/GenBank/DDBJ whole genome shotgun (WGS) entry which is preliminary data.</text>
</comment>
<protein>
    <submittedName>
        <fullName evidence="3">(African queen) hypothetical protein</fullName>
    </submittedName>
</protein>
<proteinExistence type="predicted"/>
<keyword evidence="4" id="KW-1185">Reference proteome</keyword>
<evidence type="ECO:0000313" key="4">
    <source>
        <dbReference type="Proteomes" id="UP000789524"/>
    </source>
</evidence>
<name>A0A8J2VW19_9NEOP</name>
<reference evidence="3" key="1">
    <citation type="submission" date="2021-09" db="EMBL/GenBank/DDBJ databases">
        <authorList>
            <person name="Martin H S."/>
        </authorList>
    </citation>
    <scope>NUCLEOTIDE SEQUENCE</scope>
</reference>
<dbReference type="OrthoDB" id="2149267at2759"/>
<dbReference type="GO" id="GO:0005886">
    <property type="term" value="C:plasma membrane"/>
    <property type="evidence" value="ECO:0007669"/>
    <property type="project" value="TreeGrafter"/>
</dbReference>
<dbReference type="InterPro" id="IPR051489">
    <property type="entry name" value="ADAM_Metalloproteinase"/>
</dbReference>
<dbReference type="EMBL" id="CAKASE010000044">
    <property type="protein sequence ID" value="CAG9559823.1"/>
    <property type="molecule type" value="Genomic_DNA"/>
</dbReference>
<dbReference type="PANTHER" id="PTHR45702:SF2">
    <property type="entry name" value="KUZBANIAN, ISOFORM A"/>
    <property type="match status" value="1"/>
</dbReference>
<dbReference type="InterPro" id="IPR002870">
    <property type="entry name" value="Peptidase_M12B_N"/>
</dbReference>
<evidence type="ECO:0000259" key="2">
    <source>
        <dbReference type="Pfam" id="PF01562"/>
    </source>
</evidence>
<evidence type="ECO:0000313" key="3">
    <source>
        <dbReference type="EMBL" id="CAG9559823.1"/>
    </source>
</evidence>
<dbReference type="GO" id="GO:0006509">
    <property type="term" value="P:membrane protein ectodomain proteolysis"/>
    <property type="evidence" value="ECO:0007669"/>
    <property type="project" value="TreeGrafter"/>
</dbReference>
<accession>A0A8J2VW19</accession>
<feature type="domain" description="Peptidase M12B propeptide" evidence="2">
    <location>
        <begin position="57"/>
        <end position="124"/>
    </location>
</feature>
<sequence length="165" mass="18976">MSPFSVYCLKESVIKGCREWILRPDRINVGGCGQRQISSSRRLSEYVEYYEPLEYDSTSIHAQHIRTRRSSDAPHLRINFHAHGRHFHLRLRRDVSAFSTDFKVEGAQGQLHDVDTSHIYQGDVVVARVVRHRSQFVALLTALPMHLATELETVIAIDILEIALR</sequence>
<keyword evidence="1" id="KW-1015">Disulfide bond</keyword>
<dbReference type="GO" id="GO:0004222">
    <property type="term" value="F:metalloendopeptidase activity"/>
    <property type="evidence" value="ECO:0007669"/>
    <property type="project" value="TreeGrafter"/>
</dbReference>
<dbReference type="AlphaFoldDB" id="A0A8J2VW19"/>
<dbReference type="PANTHER" id="PTHR45702">
    <property type="entry name" value="ADAM10/ADAM17 METALLOPEPTIDASE FAMILY MEMBER"/>
    <property type="match status" value="1"/>
</dbReference>
<evidence type="ECO:0000256" key="1">
    <source>
        <dbReference type="ARBA" id="ARBA00023157"/>
    </source>
</evidence>
<dbReference type="Proteomes" id="UP000789524">
    <property type="component" value="Unassembled WGS sequence"/>
</dbReference>